<protein>
    <recommendedName>
        <fullName evidence="3">Ubiquitin-like protease family profile domain-containing protein</fullName>
    </recommendedName>
</protein>
<keyword evidence="2" id="KW-1185">Reference proteome</keyword>
<dbReference type="GeneID" id="20659869"/>
<dbReference type="KEGG" id="psoj:PHYSODRAFT_517023"/>
<evidence type="ECO:0008006" key="3">
    <source>
        <dbReference type="Google" id="ProtNLM"/>
    </source>
</evidence>
<dbReference type="Proteomes" id="UP000002640">
    <property type="component" value="Unassembled WGS sequence"/>
</dbReference>
<evidence type="ECO:0000313" key="1">
    <source>
        <dbReference type="EMBL" id="EGZ12531.1"/>
    </source>
</evidence>
<gene>
    <name evidence="1" type="ORF">PHYSODRAFT_517023</name>
</gene>
<dbReference type="SMR" id="G4ZXB5"/>
<sequence length="113" mass="13110">MAWGTFRFFLLPVNLDERWSLLVMENYLKGGSWATCVLCSSAYSKQYTLMQRASKIHSLGYVRKPRQPYRIVCGIYMLHYLDKVKCYVEKHQPRSLVNVVSLPTIDPFNNASA</sequence>
<dbReference type="RefSeq" id="XP_009532864.1">
    <property type="nucleotide sequence ID" value="XM_009534569.1"/>
</dbReference>
<reference evidence="1 2" key="1">
    <citation type="journal article" date="2006" name="Science">
        <title>Phytophthora genome sequences uncover evolutionary origins and mechanisms of pathogenesis.</title>
        <authorList>
            <person name="Tyler B.M."/>
            <person name="Tripathy S."/>
            <person name="Zhang X."/>
            <person name="Dehal P."/>
            <person name="Jiang R.H."/>
            <person name="Aerts A."/>
            <person name="Arredondo F.D."/>
            <person name="Baxter L."/>
            <person name="Bensasson D."/>
            <person name="Beynon J.L."/>
            <person name="Chapman J."/>
            <person name="Damasceno C.M."/>
            <person name="Dorrance A.E."/>
            <person name="Dou D."/>
            <person name="Dickerman A.W."/>
            <person name="Dubchak I.L."/>
            <person name="Garbelotto M."/>
            <person name="Gijzen M."/>
            <person name="Gordon S.G."/>
            <person name="Govers F."/>
            <person name="Grunwald N.J."/>
            <person name="Huang W."/>
            <person name="Ivors K.L."/>
            <person name="Jones R.W."/>
            <person name="Kamoun S."/>
            <person name="Krampis K."/>
            <person name="Lamour K.H."/>
            <person name="Lee M.K."/>
            <person name="McDonald W.H."/>
            <person name="Medina M."/>
            <person name="Meijer H.J."/>
            <person name="Nordberg E.K."/>
            <person name="Maclean D.J."/>
            <person name="Ospina-Giraldo M.D."/>
            <person name="Morris P.F."/>
            <person name="Phuntumart V."/>
            <person name="Putnam N.H."/>
            <person name="Rash S."/>
            <person name="Rose J.K."/>
            <person name="Sakihama Y."/>
            <person name="Salamov A.A."/>
            <person name="Savidor A."/>
            <person name="Scheuring C.F."/>
            <person name="Smith B.M."/>
            <person name="Sobral B.W."/>
            <person name="Terry A."/>
            <person name="Torto-Alalibo T.A."/>
            <person name="Win J."/>
            <person name="Xu Z."/>
            <person name="Zhang H."/>
            <person name="Grigoriev I.V."/>
            <person name="Rokhsar D.S."/>
            <person name="Boore J.L."/>
        </authorList>
    </citation>
    <scope>NUCLEOTIDE SEQUENCE [LARGE SCALE GENOMIC DNA]</scope>
    <source>
        <strain evidence="1 2">P6497</strain>
    </source>
</reference>
<proteinExistence type="predicted"/>
<organism evidence="1 2">
    <name type="scientific">Phytophthora sojae (strain P6497)</name>
    <name type="common">Soybean stem and root rot agent</name>
    <name type="synonym">Phytophthora megasperma f. sp. glycines</name>
    <dbReference type="NCBI Taxonomy" id="1094619"/>
    <lineage>
        <taxon>Eukaryota</taxon>
        <taxon>Sar</taxon>
        <taxon>Stramenopiles</taxon>
        <taxon>Oomycota</taxon>
        <taxon>Peronosporomycetes</taxon>
        <taxon>Peronosporales</taxon>
        <taxon>Peronosporaceae</taxon>
        <taxon>Phytophthora</taxon>
    </lineage>
</organism>
<dbReference type="InParanoid" id="G4ZXB5"/>
<evidence type="ECO:0000313" key="2">
    <source>
        <dbReference type="Proteomes" id="UP000002640"/>
    </source>
</evidence>
<accession>G4ZXB5</accession>
<name>G4ZXB5_PHYSP</name>
<dbReference type="AlphaFoldDB" id="G4ZXB5"/>
<dbReference type="EMBL" id="JH159157">
    <property type="protein sequence ID" value="EGZ12531.1"/>
    <property type="molecule type" value="Genomic_DNA"/>
</dbReference>